<feature type="domain" description="DOD-type homing endonuclease" evidence="13">
    <location>
        <begin position="484"/>
        <end position="624"/>
    </location>
</feature>
<dbReference type="KEGG" id="hrr:HZS55_02835"/>
<dbReference type="Gene3D" id="1.10.10.10">
    <property type="entry name" value="Winged helix-like DNA-binding domain superfamily/Winged helix DNA-binding domain"/>
    <property type="match status" value="1"/>
</dbReference>
<dbReference type="Gene3D" id="3.30.1640.10">
    <property type="entry name" value="mini-chromosome maintenance (MCM) complex, chain A, domain 1"/>
    <property type="match status" value="1"/>
</dbReference>
<feature type="domain" description="MCM C-terminal AAA(+) ATPase" evidence="12">
    <location>
        <begin position="275"/>
        <end position="331"/>
    </location>
</feature>
<dbReference type="InterPro" id="IPR036844">
    <property type="entry name" value="Hint_dom_sf"/>
</dbReference>
<dbReference type="PANTHER" id="PTHR11630:SF66">
    <property type="entry name" value="DNA REPLICATION LICENSING FACTOR MCM4"/>
    <property type="match status" value="1"/>
</dbReference>
<sequence>MARAENTELIDSFEELYRDYYRNEIGELAQKYPTEQKSLYLDWGDIYRFDPDLADDVRSHPEDLRDYAEEALRLYDLPVDVKLGQAHVRIHNLPESTDIREIRADHRGQLIAVQGVVRKATDVKPKITQAAFECQRCGTLTRIPQQSGDFQEPHECQGCERQGPFRVNFDQSEFIDAQKIRVQESPEGLRGGETPQSIDVNIEDDITGEVTAGDHVRVSGVLKLDQQGNDQDQSPMFDTYMDGFSIEIEDEQFEEMDITEEDKQEIIELSGRENIYDEMVGAIAPSIYGYEREKLSMILQLFSGVTKHLPDESRIRGDLHMLLIGDPGTGKCVRGDTRVTLADGSEVPIRELVEENLEDPKPVDDGVWDTVDFEVPSLQENGAIAPQQATKVWKREAPDRMYRIRTSTGRELDVTPSHPLFVQSGGRFEPTKAEDLTEGDFVAVPRRLPAEGQTELDVDFRESRAHNRIDLDLPDGWTPDLARLLGYIVAEGYVEQRDDNTGFVSITNNDREVLDDATAVIESLNLNVTERASHDGKDARELLCSAGEFVSFLRQLDETLLESSSQQRVPRPLMQATEEVKVAFLKGYIEGEGHVSASQREITVASMSQRLVEEVRSLLLSLGISSQLQPRENGSCRLRISGESFAKYVQCVGFITERKAEACAEYDDHSGNTNLDVIPGIGTDLKRIRDGLGLTQHDCGIPRATYQHYERGRRNPSRESLSAVVQAFKSRLEEIDSTDGSAPEAHADGGGATALRQDLEALEALVEGDTSWDCIESIEPIEPNEEWVYDLEIEGTHNYVSNGVVSHNSQMLSYIKNIAPRSVYTSGKGSSSAGLTAAAVRDDFGDGQQWTLEAGALVLADQGIAAVDELDKMAADDRSAMHQALEQQEISVSKAGINATLKSRCSLLGAANPKYGRFDQYEPISEQIDLEPALISRFDLIFTVTDQPNEEKDRNLAGHILRTNYAGELHTHRVESNSSNFSDEEVENVTDDVAPTIEPELLRKYIAYAKRNCYPTMTEAAREEIEDFYVDLRTQGADEDAAVPVTARKLEATVRLAEASARVRLSDKVTAEDSQRVIEIVRSCMEDVGVDPETGELDADMIEAGTTKSQRDRIKNIKQLIEDLEDEYDEGAPVDVVADRAEEIGMDQTKAEHEIEQLKQKGEVYEPRTDYLRTT</sequence>
<dbReference type="InterPro" id="IPR003587">
    <property type="entry name" value="Hint_dom_N"/>
</dbReference>
<dbReference type="NCBIfam" id="TIGR01445">
    <property type="entry name" value="intein_Nterm"/>
    <property type="match status" value="1"/>
</dbReference>
<dbReference type="EMBL" id="CP058910">
    <property type="protein sequence ID" value="QLH76301.1"/>
    <property type="molecule type" value="Genomic_DNA"/>
</dbReference>
<evidence type="ECO:0000256" key="9">
    <source>
        <dbReference type="ARBA" id="ARBA00023000"/>
    </source>
</evidence>
<dbReference type="InterPro" id="IPR031327">
    <property type="entry name" value="MCM"/>
</dbReference>
<evidence type="ECO:0000256" key="4">
    <source>
        <dbReference type="ARBA" id="ARBA00022741"/>
    </source>
</evidence>
<dbReference type="PROSITE" id="PS50818">
    <property type="entry name" value="INTEIN_C_TER"/>
    <property type="match status" value="1"/>
</dbReference>
<dbReference type="PROSITE" id="PS50817">
    <property type="entry name" value="INTEIN_N_TER"/>
    <property type="match status" value="1"/>
</dbReference>
<dbReference type="SMART" id="SM00306">
    <property type="entry name" value="HintN"/>
    <property type="match status" value="1"/>
</dbReference>
<dbReference type="InterPro" id="IPR033762">
    <property type="entry name" value="MCM_OB"/>
</dbReference>
<dbReference type="InterPro" id="IPR006141">
    <property type="entry name" value="Intein_N"/>
</dbReference>
<gene>
    <name evidence="15" type="ORF">HZS55_02835</name>
</gene>
<dbReference type="InterPro" id="IPR003586">
    <property type="entry name" value="Hint_dom_C"/>
</dbReference>
<keyword evidence="16" id="KW-1185">Reference proteome</keyword>
<dbReference type="GO" id="GO:0042555">
    <property type="term" value="C:MCM complex"/>
    <property type="evidence" value="ECO:0007669"/>
    <property type="project" value="TreeGrafter"/>
</dbReference>
<evidence type="ECO:0000259" key="13">
    <source>
        <dbReference type="PROSITE" id="PS50819"/>
    </source>
</evidence>
<protein>
    <recommendedName>
        <fullName evidence="2">DNA helicase</fullName>
        <ecNumber evidence="2">3.6.4.12</ecNumber>
    </recommendedName>
</protein>
<evidence type="ECO:0000259" key="14">
    <source>
        <dbReference type="PROSITE" id="PS50943"/>
    </source>
</evidence>
<dbReference type="InterPro" id="IPR027434">
    <property type="entry name" value="Homing_endonucl"/>
</dbReference>
<evidence type="ECO:0000256" key="1">
    <source>
        <dbReference type="ARBA" id="ARBA00008010"/>
    </source>
</evidence>
<dbReference type="GO" id="GO:0017116">
    <property type="term" value="F:single-stranded DNA helicase activity"/>
    <property type="evidence" value="ECO:0007669"/>
    <property type="project" value="TreeGrafter"/>
</dbReference>
<feature type="domain" description="MCM C-terminal AAA(+) ATPase" evidence="12">
    <location>
        <begin position="809"/>
        <end position="960"/>
    </location>
</feature>
<dbReference type="GO" id="GO:0003697">
    <property type="term" value="F:single-stranded DNA binding"/>
    <property type="evidence" value="ECO:0007669"/>
    <property type="project" value="TreeGrafter"/>
</dbReference>
<dbReference type="SUPFAM" id="SSF50249">
    <property type="entry name" value="Nucleic acid-binding proteins"/>
    <property type="match status" value="1"/>
</dbReference>
<dbReference type="InterPro" id="IPR006142">
    <property type="entry name" value="INTEIN"/>
</dbReference>
<dbReference type="SMART" id="SM00530">
    <property type="entry name" value="HTH_XRE"/>
    <property type="match status" value="1"/>
</dbReference>
<dbReference type="EC" id="3.6.4.12" evidence="2"/>
<comment type="similarity">
    <text evidence="1">Belongs to the MCM family.</text>
</comment>
<dbReference type="CDD" id="cd00093">
    <property type="entry name" value="HTH_XRE"/>
    <property type="match status" value="1"/>
</dbReference>
<evidence type="ECO:0000256" key="6">
    <source>
        <dbReference type="ARBA" id="ARBA00022806"/>
    </source>
</evidence>
<dbReference type="Pfam" id="PF17207">
    <property type="entry name" value="MCM_OB"/>
    <property type="match status" value="1"/>
</dbReference>
<dbReference type="AlphaFoldDB" id="A0A7D5P0Y7"/>
<dbReference type="SUPFAM" id="SSF55608">
    <property type="entry name" value="Homing endonucleases"/>
    <property type="match status" value="2"/>
</dbReference>
<dbReference type="Gene3D" id="2.170.16.10">
    <property type="entry name" value="Hedgehog/Intein (Hint) domain"/>
    <property type="match status" value="2"/>
</dbReference>
<keyword evidence="10" id="KW-0238">DNA-binding</keyword>
<dbReference type="OrthoDB" id="6747at2157"/>
<dbReference type="InterPro" id="IPR018525">
    <property type="entry name" value="MCM_CS"/>
</dbReference>
<dbReference type="InterPro" id="IPR010982">
    <property type="entry name" value="Lambda_DNA-bd_dom_sf"/>
</dbReference>
<evidence type="ECO:0000256" key="10">
    <source>
        <dbReference type="ARBA" id="ARBA00023125"/>
    </source>
</evidence>
<dbReference type="GeneID" id="56076764"/>
<dbReference type="InterPro" id="IPR036388">
    <property type="entry name" value="WH-like_DNA-bd_sf"/>
</dbReference>
<dbReference type="Gene3D" id="1.10.260.40">
    <property type="entry name" value="lambda repressor-like DNA-binding domains"/>
    <property type="match status" value="1"/>
</dbReference>
<dbReference type="FunFam" id="2.20.28.10:FF:000003">
    <property type="entry name" value="DNA helicase"/>
    <property type="match status" value="1"/>
</dbReference>
<dbReference type="GO" id="GO:0005524">
    <property type="term" value="F:ATP binding"/>
    <property type="evidence" value="ECO:0007669"/>
    <property type="project" value="UniProtKB-KW"/>
</dbReference>
<dbReference type="PROSITE" id="PS00847">
    <property type="entry name" value="MCM_1"/>
    <property type="match status" value="1"/>
</dbReference>
<dbReference type="Gene3D" id="2.40.50.140">
    <property type="entry name" value="Nucleic acid-binding proteins"/>
    <property type="match status" value="1"/>
</dbReference>
<dbReference type="SUPFAM" id="SSF47413">
    <property type="entry name" value="lambda repressor-like DNA-binding domains"/>
    <property type="match status" value="1"/>
</dbReference>
<dbReference type="InterPro" id="IPR004042">
    <property type="entry name" value="Intein_endonuc_central"/>
</dbReference>
<dbReference type="PRINTS" id="PR00379">
    <property type="entry name" value="INTEIN"/>
</dbReference>
<dbReference type="CDD" id="cd00081">
    <property type="entry name" value="Hint"/>
    <property type="match status" value="2"/>
</dbReference>
<evidence type="ECO:0000256" key="3">
    <source>
        <dbReference type="ARBA" id="ARBA00022705"/>
    </source>
</evidence>
<dbReference type="Pfam" id="PF01381">
    <property type="entry name" value="HTH_3"/>
    <property type="match status" value="1"/>
</dbReference>
<dbReference type="NCBIfam" id="TIGR01443">
    <property type="entry name" value="intein_Cterm"/>
    <property type="match status" value="1"/>
</dbReference>
<evidence type="ECO:0000256" key="8">
    <source>
        <dbReference type="ARBA" id="ARBA00022840"/>
    </source>
</evidence>
<dbReference type="PROSITE" id="PS50943">
    <property type="entry name" value="HTH_CROC1"/>
    <property type="match status" value="1"/>
</dbReference>
<dbReference type="GO" id="GO:0016539">
    <property type="term" value="P:intein-mediated protein splicing"/>
    <property type="evidence" value="ECO:0007669"/>
    <property type="project" value="InterPro"/>
</dbReference>
<dbReference type="PROSITE" id="PS50051">
    <property type="entry name" value="MCM_2"/>
    <property type="match status" value="2"/>
</dbReference>
<evidence type="ECO:0000256" key="7">
    <source>
        <dbReference type="ARBA" id="ARBA00022813"/>
    </source>
</evidence>
<dbReference type="GO" id="GO:0004519">
    <property type="term" value="F:endonuclease activity"/>
    <property type="evidence" value="ECO:0007669"/>
    <property type="project" value="InterPro"/>
</dbReference>
<evidence type="ECO:0000256" key="11">
    <source>
        <dbReference type="SAM" id="MobiDB-lite"/>
    </source>
</evidence>
<evidence type="ECO:0000256" key="2">
    <source>
        <dbReference type="ARBA" id="ARBA00012551"/>
    </source>
</evidence>
<keyword evidence="7" id="KW-0068">Autocatalytic cleavage</keyword>
<evidence type="ECO:0000256" key="5">
    <source>
        <dbReference type="ARBA" id="ARBA00022801"/>
    </source>
</evidence>
<dbReference type="InterPro" id="IPR001208">
    <property type="entry name" value="MCM_dom"/>
</dbReference>
<evidence type="ECO:0000259" key="12">
    <source>
        <dbReference type="PROSITE" id="PS50051"/>
    </source>
</evidence>
<dbReference type="InterPro" id="IPR004860">
    <property type="entry name" value="LAGLIDADG_dom"/>
</dbReference>
<dbReference type="GO" id="GO:0006260">
    <property type="term" value="P:DNA replication"/>
    <property type="evidence" value="ECO:0007669"/>
    <property type="project" value="UniProtKB-KW"/>
</dbReference>
<dbReference type="Gene3D" id="3.40.50.300">
    <property type="entry name" value="P-loop containing nucleotide triphosphate hydrolases"/>
    <property type="match status" value="2"/>
</dbReference>
<organism evidence="15 16">
    <name type="scientific">Halosimplex rubrum</name>
    <dbReference type="NCBI Taxonomy" id="869889"/>
    <lineage>
        <taxon>Archaea</taxon>
        <taxon>Methanobacteriati</taxon>
        <taxon>Methanobacteriota</taxon>
        <taxon>Stenosarchaea group</taxon>
        <taxon>Halobacteria</taxon>
        <taxon>Halobacteriales</taxon>
        <taxon>Haloarculaceae</taxon>
        <taxon>Halosimplex</taxon>
    </lineage>
</organism>
<dbReference type="InterPro" id="IPR027925">
    <property type="entry name" value="MCM_N"/>
</dbReference>
<dbReference type="SUPFAM" id="SSF52540">
    <property type="entry name" value="P-loop containing nucleoside triphosphate hydrolases"/>
    <property type="match status" value="1"/>
</dbReference>
<dbReference type="Pfam" id="PF14528">
    <property type="entry name" value="LAGLIDADG_3"/>
    <property type="match status" value="2"/>
</dbReference>
<proteinExistence type="inferred from homology"/>
<dbReference type="GO" id="GO:0016787">
    <property type="term" value="F:hydrolase activity"/>
    <property type="evidence" value="ECO:0007669"/>
    <property type="project" value="UniProtKB-KW"/>
</dbReference>
<dbReference type="InterPro" id="IPR030934">
    <property type="entry name" value="Intein_C"/>
</dbReference>
<dbReference type="PANTHER" id="PTHR11630">
    <property type="entry name" value="DNA REPLICATION LICENSING FACTOR MCM FAMILY MEMBER"/>
    <property type="match status" value="1"/>
</dbReference>
<accession>A0A7D5P0Y7</accession>
<dbReference type="Pfam" id="PF14551">
    <property type="entry name" value="MCM_N"/>
    <property type="match status" value="1"/>
</dbReference>
<keyword evidence="4" id="KW-0547">Nucleotide-binding</keyword>
<evidence type="ECO:0000313" key="15">
    <source>
        <dbReference type="EMBL" id="QLH76301.1"/>
    </source>
</evidence>
<dbReference type="SMART" id="SM00350">
    <property type="entry name" value="MCM"/>
    <property type="match status" value="1"/>
</dbReference>
<dbReference type="Pfam" id="PF17855">
    <property type="entry name" value="MCM_lid"/>
    <property type="match status" value="1"/>
</dbReference>
<dbReference type="InterPro" id="IPR001387">
    <property type="entry name" value="Cro/C1-type_HTH"/>
</dbReference>
<dbReference type="PROSITE" id="PS50819">
    <property type="entry name" value="INTEIN_ENDONUCLEASE"/>
    <property type="match status" value="1"/>
</dbReference>
<keyword evidence="5" id="KW-0378">Hydrolase</keyword>
<dbReference type="Gene3D" id="3.10.28.10">
    <property type="entry name" value="Homing endonucleases"/>
    <property type="match status" value="1"/>
</dbReference>
<dbReference type="SMART" id="SM00305">
    <property type="entry name" value="HintC"/>
    <property type="match status" value="1"/>
</dbReference>
<reference evidence="15 16" key="1">
    <citation type="submission" date="2020-07" db="EMBL/GenBank/DDBJ databases">
        <title>Halosimplex pelagicum sp. nov. and Halosimplex rubrum sp. nov., isolated from salted brown alga Laminaria, and emended description of the genus Halosimplex.</title>
        <authorList>
            <person name="Cui H."/>
        </authorList>
    </citation>
    <scope>NUCLEOTIDE SEQUENCE [LARGE SCALE GENOMIC DNA]</scope>
    <source>
        <strain evidence="15 16">R27</strain>
    </source>
</reference>
<dbReference type="InterPro" id="IPR048907">
    <property type="entry name" value="WHD_MCM_arc"/>
</dbReference>
<evidence type="ECO:0000313" key="16">
    <source>
        <dbReference type="Proteomes" id="UP000509667"/>
    </source>
</evidence>
<keyword evidence="3" id="KW-0235">DNA replication</keyword>
<keyword evidence="8" id="KW-0067">ATP-binding</keyword>
<keyword evidence="9" id="KW-0651">Protein splicing</keyword>
<dbReference type="Proteomes" id="UP000509667">
    <property type="component" value="Chromosome"/>
</dbReference>
<dbReference type="SUPFAM" id="SSF51294">
    <property type="entry name" value="Hedgehog/intein (Hint) domain"/>
    <property type="match status" value="1"/>
</dbReference>
<feature type="region of interest" description="Disordered" evidence="11">
    <location>
        <begin position="1156"/>
        <end position="1175"/>
    </location>
</feature>
<dbReference type="Pfam" id="PF00493">
    <property type="entry name" value="MCM"/>
    <property type="match status" value="2"/>
</dbReference>
<dbReference type="InterPro" id="IPR041562">
    <property type="entry name" value="MCM_lid"/>
</dbReference>
<dbReference type="InterPro" id="IPR012340">
    <property type="entry name" value="NA-bd_OB-fold"/>
</dbReference>
<dbReference type="Gene3D" id="2.20.28.10">
    <property type="match status" value="1"/>
</dbReference>
<keyword evidence="6" id="KW-0347">Helicase</keyword>
<feature type="domain" description="HTH cro/C1-type" evidence="14">
    <location>
        <begin position="685"/>
        <end position="735"/>
    </location>
</feature>
<dbReference type="RefSeq" id="WP_179910243.1">
    <property type="nucleotide sequence ID" value="NZ_CP058910.1"/>
</dbReference>
<dbReference type="Pfam" id="PF21120">
    <property type="entry name" value="WHD_MCM_arc"/>
    <property type="match status" value="1"/>
</dbReference>
<name>A0A7D5P0Y7_9EURY</name>
<dbReference type="InterPro" id="IPR027417">
    <property type="entry name" value="P-loop_NTPase"/>
</dbReference>